<sequence length="118" mass="13409">MGRVTKSSFIQDYLQGKMIEMGKRRGNLYILDPANLFPISGVCNNVSKKEHEVWHSHLGHPSYVRLNILKNLSQISFTHAVEIPEWQQAMQAELQSLKANGTWSLTTLLPSKRVMGCK</sequence>
<dbReference type="EMBL" id="QGNW01001288">
    <property type="protein sequence ID" value="RVW47106.1"/>
    <property type="molecule type" value="Genomic_DNA"/>
</dbReference>
<evidence type="ECO:0000313" key="3">
    <source>
        <dbReference type="Proteomes" id="UP000288805"/>
    </source>
</evidence>
<comment type="caution">
    <text evidence="2">The sequence shown here is derived from an EMBL/GenBank/DDBJ whole genome shotgun (WGS) entry which is preliminary data.</text>
</comment>
<dbReference type="Proteomes" id="UP000288805">
    <property type="component" value="Unassembled WGS sequence"/>
</dbReference>
<accession>A0A438EHC1</accession>
<feature type="domain" description="GAG-pre-integrase" evidence="1">
    <location>
        <begin position="27"/>
        <end position="73"/>
    </location>
</feature>
<reference evidence="2 3" key="1">
    <citation type="journal article" date="2018" name="PLoS Genet.">
        <title>Population sequencing reveals clonal diversity and ancestral inbreeding in the grapevine cultivar Chardonnay.</title>
        <authorList>
            <person name="Roach M.J."/>
            <person name="Johnson D.L."/>
            <person name="Bohlmann J."/>
            <person name="van Vuuren H.J."/>
            <person name="Jones S.J."/>
            <person name="Pretorius I.S."/>
            <person name="Schmidt S.A."/>
            <person name="Borneman A.R."/>
        </authorList>
    </citation>
    <scope>NUCLEOTIDE SEQUENCE [LARGE SCALE GENOMIC DNA]</scope>
    <source>
        <strain evidence="3">cv. Chardonnay</strain>
        <tissue evidence="2">Leaf</tissue>
    </source>
</reference>
<dbReference type="InterPro" id="IPR025724">
    <property type="entry name" value="GAG-pre-integrase_dom"/>
</dbReference>
<organism evidence="2 3">
    <name type="scientific">Vitis vinifera</name>
    <name type="common">Grape</name>
    <dbReference type="NCBI Taxonomy" id="29760"/>
    <lineage>
        <taxon>Eukaryota</taxon>
        <taxon>Viridiplantae</taxon>
        <taxon>Streptophyta</taxon>
        <taxon>Embryophyta</taxon>
        <taxon>Tracheophyta</taxon>
        <taxon>Spermatophyta</taxon>
        <taxon>Magnoliopsida</taxon>
        <taxon>eudicotyledons</taxon>
        <taxon>Gunneridae</taxon>
        <taxon>Pentapetalae</taxon>
        <taxon>rosids</taxon>
        <taxon>Vitales</taxon>
        <taxon>Vitaceae</taxon>
        <taxon>Viteae</taxon>
        <taxon>Vitis</taxon>
    </lineage>
</organism>
<proteinExistence type="predicted"/>
<evidence type="ECO:0000313" key="2">
    <source>
        <dbReference type="EMBL" id="RVW47106.1"/>
    </source>
</evidence>
<dbReference type="AlphaFoldDB" id="A0A438EHC1"/>
<dbReference type="Pfam" id="PF13976">
    <property type="entry name" value="gag_pre-integrs"/>
    <property type="match status" value="1"/>
</dbReference>
<evidence type="ECO:0000259" key="1">
    <source>
        <dbReference type="Pfam" id="PF13976"/>
    </source>
</evidence>
<name>A0A438EHC1_VITVI</name>
<gene>
    <name evidence="2" type="ORF">CK203_105497</name>
</gene>
<protein>
    <recommendedName>
        <fullName evidence="1">GAG-pre-integrase domain-containing protein</fullName>
    </recommendedName>
</protein>